<keyword evidence="11" id="KW-0963">Cytoplasm</keyword>
<evidence type="ECO:0000256" key="2">
    <source>
        <dbReference type="ARBA" id="ARBA00006597"/>
    </source>
</evidence>
<evidence type="ECO:0000256" key="4">
    <source>
        <dbReference type="ARBA" id="ARBA00022723"/>
    </source>
</evidence>
<comment type="subcellular location">
    <subcellularLocation>
        <location evidence="1 11">Cytoplasm</location>
    </subcellularLocation>
</comment>
<reference evidence="13 14" key="1">
    <citation type="submission" date="2021-08" db="EMBL/GenBank/DDBJ databases">
        <title>Streptomyces sp. PTM05 isolated from lichen.</title>
        <authorList>
            <person name="Somphong A."/>
            <person name="Phongsopitanun W."/>
            <person name="Tanasupawat S."/>
        </authorList>
    </citation>
    <scope>NUCLEOTIDE SEQUENCE [LARGE SCALE GENOMIC DNA]</scope>
    <source>
        <strain evidence="13 14">Ptm05</strain>
    </source>
</reference>
<evidence type="ECO:0000256" key="8">
    <source>
        <dbReference type="ARBA" id="ARBA00023125"/>
    </source>
</evidence>
<keyword evidence="8 11" id="KW-0238">DNA-binding</keyword>
<keyword evidence="4 11" id="KW-0479">Metal-binding</keyword>
<evidence type="ECO:0000313" key="14">
    <source>
        <dbReference type="Proteomes" id="UP001198565"/>
    </source>
</evidence>
<dbReference type="Pfam" id="PF02467">
    <property type="entry name" value="Whib"/>
    <property type="match status" value="1"/>
</dbReference>
<comment type="similarity">
    <text evidence="2 11">Belongs to the WhiB family.</text>
</comment>
<dbReference type="HAMAP" id="MF_01479">
    <property type="entry name" value="WhiB"/>
    <property type="match status" value="1"/>
</dbReference>
<dbReference type="Proteomes" id="UP001198565">
    <property type="component" value="Unassembled WGS sequence"/>
</dbReference>
<keyword evidence="6 11" id="KW-0411">Iron-sulfur</keyword>
<keyword evidence="9 11" id="KW-1015">Disulfide bond</keyword>
<gene>
    <name evidence="11" type="primary">whiB</name>
    <name evidence="13" type="ORF">K7472_19615</name>
</gene>
<proteinExistence type="inferred from homology"/>
<accession>A0ABS7QXF3</accession>
<comment type="PTM">
    <text evidence="11">Upon Fe-S cluster removal intramolecular disulfide bonds are formed.</text>
</comment>
<feature type="domain" description="4Fe-4S Wbl-type" evidence="12">
    <location>
        <begin position="35"/>
        <end position="96"/>
    </location>
</feature>
<evidence type="ECO:0000259" key="12">
    <source>
        <dbReference type="PROSITE" id="PS51674"/>
    </source>
</evidence>
<evidence type="ECO:0000256" key="3">
    <source>
        <dbReference type="ARBA" id="ARBA00022485"/>
    </source>
</evidence>
<sequence>MRTTTVEPNPSTITLGMCTHDVVPSEGNEASARPACQDADPLLFFPEGRREDNWRIGKAKAICAACPVIRACLLTAIRQQDNDGIWGGCTPAERRALVRDVRGLRRDVKAIVRRLEEGARFPVRRADFLAVVHQLTRFGWGVEDLADAMGVRPQSVIEARLRAHAAAPCDGAVPTEMA</sequence>
<evidence type="ECO:0000256" key="6">
    <source>
        <dbReference type="ARBA" id="ARBA00023014"/>
    </source>
</evidence>
<evidence type="ECO:0000256" key="10">
    <source>
        <dbReference type="ARBA" id="ARBA00023163"/>
    </source>
</evidence>
<evidence type="ECO:0000256" key="1">
    <source>
        <dbReference type="ARBA" id="ARBA00004496"/>
    </source>
</evidence>
<evidence type="ECO:0000256" key="11">
    <source>
        <dbReference type="HAMAP-Rule" id="MF_01479"/>
    </source>
</evidence>
<dbReference type="InterPro" id="IPR034768">
    <property type="entry name" value="4FE4S_WBL"/>
</dbReference>
<dbReference type="EMBL" id="JAINVZ010000013">
    <property type="protein sequence ID" value="MBY8887040.1"/>
    <property type="molecule type" value="Genomic_DNA"/>
</dbReference>
<feature type="binding site" evidence="11">
    <location>
        <position position="72"/>
    </location>
    <ligand>
        <name>[4Fe-4S] cluster</name>
        <dbReference type="ChEBI" id="CHEBI:49883"/>
    </ligand>
</feature>
<comment type="function">
    <text evidence="11">Acts as a transcriptional regulator. Probably redox-responsive. The apo- but not holo-form probably binds DNA.</text>
</comment>
<keyword evidence="3 11" id="KW-0004">4Fe-4S</keyword>
<evidence type="ECO:0000313" key="13">
    <source>
        <dbReference type="EMBL" id="MBY8887040.1"/>
    </source>
</evidence>
<comment type="PTM">
    <text evidence="11">The Fe-S cluster can be nitrosylated by nitric oxide (NO).</text>
</comment>
<keyword evidence="10 11" id="KW-0804">Transcription</keyword>
<organism evidence="13 14">
    <name type="scientific">Streptantibioticus parmotrematis</name>
    <dbReference type="NCBI Taxonomy" id="2873249"/>
    <lineage>
        <taxon>Bacteria</taxon>
        <taxon>Bacillati</taxon>
        <taxon>Actinomycetota</taxon>
        <taxon>Actinomycetes</taxon>
        <taxon>Kitasatosporales</taxon>
        <taxon>Streptomycetaceae</taxon>
        <taxon>Streptantibioticus</taxon>
    </lineage>
</organism>
<dbReference type="PROSITE" id="PS51674">
    <property type="entry name" value="4FE4S_WBL"/>
    <property type="match status" value="1"/>
</dbReference>
<name>A0ABS7QXF3_9ACTN</name>
<evidence type="ECO:0000256" key="7">
    <source>
        <dbReference type="ARBA" id="ARBA00023015"/>
    </source>
</evidence>
<keyword evidence="7 11" id="KW-0805">Transcription regulation</keyword>
<dbReference type="RefSeq" id="WP_222979797.1">
    <property type="nucleotide sequence ID" value="NZ_JAINVZ010000013.1"/>
</dbReference>
<comment type="cofactor">
    <cofactor evidence="11">
        <name>[4Fe-4S] cluster</name>
        <dbReference type="ChEBI" id="CHEBI:49883"/>
    </cofactor>
    <text evidence="11">Binds 1 [4Fe-4S] cluster per subunit. Following nitrosylation of the [4Fe-4S] cluster binds 1 [4Fe-8(NO)] cluster per subunit.</text>
</comment>
<evidence type="ECO:0000256" key="5">
    <source>
        <dbReference type="ARBA" id="ARBA00023004"/>
    </source>
</evidence>
<keyword evidence="5 11" id="KW-0408">Iron</keyword>
<feature type="binding site" evidence="11">
    <location>
        <position position="36"/>
    </location>
    <ligand>
        <name>[4Fe-4S] cluster</name>
        <dbReference type="ChEBI" id="CHEBI:49883"/>
    </ligand>
</feature>
<evidence type="ECO:0000256" key="9">
    <source>
        <dbReference type="ARBA" id="ARBA00023157"/>
    </source>
</evidence>
<protein>
    <recommendedName>
        <fullName evidence="11">Transcriptional regulator WhiB</fullName>
    </recommendedName>
</protein>
<dbReference type="PANTHER" id="PTHR38839">
    <property type="entry name" value="TRANSCRIPTIONAL REGULATOR WHID-RELATED"/>
    <property type="match status" value="1"/>
</dbReference>
<feature type="binding site" evidence="11">
    <location>
        <position position="63"/>
    </location>
    <ligand>
        <name>[4Fe-4S] cluster</name>
        <dbReference type="ChEBI" id="CHEBI:49883"/>
    </ligand>
</feature>
<feature type="binding site" evidence="11">
    <location>
        <position position="66"/>
    </location>
    <ligand>
        <name>[4Fe-4S] cluster</name>
        <dbReference type="ChEBI" id="CHEBI:49883"/>
    </ligand>
</feature>
<dbReference type="InterPro" id="IPR003482">
    <property type="entry name" value="Whib"/>
</dbReference>
<keyword evidence="14" id="KW-1185">Reference proteome</keyword>
<comment type="caution">
    <text evidence="13">The sequence shown here is derived from an EMBL/GenBank/DDBJ whole genome shotgun (WGS) entry which is preliminary data.</text>
</comment>